<evidence type="ECO:0000259" key="10">
    <source>
        <dbReference type="PROSITE" id="PS50109"/>
    </source>
</evidence>
<keyword evidence="9" id="KW-0472">Membrane</keyword>
<dbReference type="SUPFAM" id="SSF47384">
    <property type="entry name" value="Homodimeric domain of signal transducing histidine kinase"/>
    <property type="match status" value="1"/>
</dbReference>
<keyword evidence="6" id="KW-0812">Transmembrane</keyword>
<evidence type="ECO:0000256" key="1">
    <source>
        <dbReference type="ARBA" id="ARBA00000085"/>
    </source>
</evidence>
<organism evidence="11 12">
    <name type="scientific">Ramlibacter monticola</name>
    <dbReference type="NCBI Taxonomy" id="1926872"/>
    <lineage>
        <taxon>Bacteria</taxon>
        <taxon>Pseudomonadati</taxon>
        <taxon>Pseudomonadota</taxon>
        <taxon>Betaproteobacteria</taxon>
        <taxon>Burkholderiales</taxon>
        <taxon>Comamonadaceae</taxon>
        <taxon>Ramlibacter</taxon>
    </lineage>
</organism>
<evidence type="ECO:0000256" key="5">
    <source>
        <dbReference type="ARBA" id="ARBA00022679"/>
    </source>
</evidence>
<dbReference type="SMART" id="SM00388">
    <property type="entry name" value="HisKA"/>
    <property type="match status" value="1"/>
</dbReference>
<dbReference type="Proteomes" id="UP000599109">
    <property type="component" value="Unassembled WGS sequence"/>
</dbReference>
<evidence type="ECO:0000256" key="7">
    <source>
        <dbReference type="ARBA" id="ARBA00022777"/>
    </source>
</evidence>
<dbReference type="InterPro" id="IPR005467">
    <property type="entry name" value="His_kinase_dom"/>
</dbReference>
<dbReference type="Pfam" id="PF02518">
    <property type="entry name" value="HATPase_c"/>
    <property type="match status" value="1"/>
</dbReference>
<dbReference type="PANTHER" id="PTHR45436">
    <property type="entry name" value="SENSOR HISTIDINE KINASE YKOH"/>
    <property type="match status" value="1"/>
</dbReference>
<dbReference type="GO" id="GO:0005886">
    <property type="term" value="C:plasma membrane"/>
    <property type="evidence" value="ECO:0007669"/>
    <property type="project" value="TreeGrafter"/>
</dbReference>
<protein>
    <recommendedName>
        <fullName evidence="3">histidine kinase</fullName>
        <ecNumber evidence="3">2.7.13.3</ecNumber>
    </recommendedName>
</protein>
<dbReference type="EMBL" id="JAEQNE010000004">
    <property type="protein sequence ID" value="MBL0392910.1"/>
    <property type="molecule type" value="Genomic_DNA"/>
</dbReference>
<dbReference type="InterPro" id="IPR036097">
    <property type="entry name" value="HisK_dim/P_sf"/>
</dbReference>
<dbReference type="PROSITE" id="PS50109">
    <property type="entry name" value="HIS_KIN"/>
    <property type="match status" value="1"/>
</dbReference>
<feature type="domain" description="Histidine kinase" evidence="10">
    <location>
        <begin position="208"/>
        <end position="414"/>
    </location>
</feature>
<comment type="catalytic activity">
    <reaction evidence="1">
        <text>ATP + protein L-histidine = ADP + protein N-phospho-L-histidine.</text>
        <dbReference type="EC" id="2.7.13.3"/>
    </reaction>
</comment>
<evidence type="ECO:0000256" key="9">
    <source>
        <dbReference type="ARBA" id="ARBA00023136"/>
    </source>
</evidence>
<dbReference type="AlphaFoldDB" id="A0A937CTS1"/>
<dbReference type="Pfam" id="PF00512">
    <property type="entry name" value="HisKA"/>
    <property type="match status" value="1"/>
</dbReference>
<dbReference type="GO" id="GO:0000155">
    <property type="term" value="F:phosphorelay sensor kinase activity"/>
    <property type="evidence" value="ECO:0007669"/>
    <property type="project" value="InterPro"/>
</dbReference>
<evidence type="ECO:0000256" key="8">
    <source>
        <dbReference type="ARBA" id="ARBA00022989"/>
    </source>
</evidence>
<dbReference type="Gene3D" id="1.10.287.130">
    <property type="match status" value="1"/>
</dbReference>
<dbReference type="RefSeq" id="WP_201675580.1">
    <property type="nucleotide sequence ID" value="NZ_JAEQNE010000004.1"/>
</dbReference>
<evidence type="ECO:0000256" key="4">
    <source>
        <dbReference type="ARBA" id="ARBA00022553"/>
    </source>
</evidence>
<accession>A0A937CTS1</accession>
<dbReference type="SMART" id="SM00387">
    <property type="entry name" value="HATPase_c"/>
    <property type="match status" value="1"/>
</dbReference>
<evidence type="ECO:0000256" key="6">
    <source>
        <dbReference type="ARBA" id="ARBA00022692"/>
    </source>
</evidence>
<evidence type="ECO:0000313" key="11">
    <source>
        <dbReference type="EMBL" id="MBL0392910.1"/>
    </source>
</evidence>
<dbReference type="InterPro" id="IPR003594">
    <property type="entry name" value="HATPase_dom"/>
</dbReference>
<dbReference type="SUPFAM" id="SSF55874">
    <property type="entry name" value="ATPase domain of HSP90 chaperone/DNA topoisomerase II/histidine kinase"/>
    <property type="match status" value="1"/>
</dbReference>
<dbReference type="InterPro" id="IPR004358">
    <property type="entry name" value="Sig_transdc_His_kin-like_C"/>
</dbReference>
<keyword evidence="5" id="KW-0808">Transferase</keyword>
<dbReference type="PANTHER" id="PTHR45436:SF16">
    <property type="entry name" value="HISTIDINE KINASE"/>
    <property type="match status" value="1"/>
</dbReference>
<keyword evidence="7 11" id="KW-0418">Kinase</keyword>
<evidence type="ECO:0000313" key="12">
    <source>
        <dbReference type="Proteomes" id="UP000599109"/>
    </source>
</evidence>
<comment type="subcellular location">
    <subcellularLocation>
        <location evidence="2">Membrane</location>
    </subcellularLocation>
</comment>
<comment type="caution">
    <text evidence="11">The sequence shown here is derived from an EMBL/GenBank/DDBJ whole genome shotgun (WGS) entry which is preliminary data.</text>
</comment>
<dbReference type="InterPro" id="IPR003661">
    <property type="entry name" value="HisK_dim/P_dom"/>
</dbReference>
<sequence length="415" mass="45361">MKRRWSLRRRIVGAYVLLALFLGTCFSAIALEALEIIEDKFMYQRLQDAADKLIEDHLKGREHAIPGYPVVLEGAQLAPVFRNLAPGVHEVRVGGRDVHVLIRDREGHRFAVLDDQSQFELIENHVSIALALAFLLCLTLAALSGLSTASRVIAPVTRLANAVERESLRADSPLLAADDEVGLLARAFFEHEQRLKLFLEREQLFTGDVSHELRTPLMVMLGAAEVLEARLASQPELLEIAERIRRTAAETSARVAALLLLARAPDQMDAPLTDVAQIVQAEAERCRPLLSGKPVTLAVSGEHAGVLVRARPELVATAVGNLIRNACQFTERGDVRVQVHPSALVVEDTGPGLPREIATRIFERHEHGPVGSIQGTGLGLAIVRRVAEHLGWTVELLSSAEGGSRFVLHLPVANA</sequence>
<dbReference type="Gene3D" id="3.30.565.10">
    <property type="entry name" value="Histidine kinase-like ATPase, C-terminal domain"/>
    <property type="match status" value="1"/>
</dbReference>
<name>A0A937CTS1_9BURK</name>
<keyword evidence="4" id="KW-0597">Phosphoprotein</keyword>
<dbReference type="InterPro" id="IPR036890">
    <property type="entry name" value="HATPase_C_sf"/>
</dbReference>
<dbReference type="InterPro" id="IPR050428">
    <property type="entry name" value="TCS_sensor_his_kinase"/>
</dbReference>
<dbReference type="EC" id="2.7.13.3" evidence="3"/>
<evidence type="ECO:0000256" key="3">
    <source>
        <dbReference type="ARBA" id="ARBA00012438"/>
    </source>
</evidence>
<dbReference type="CDD" id="cd00082">
    <property type="entry name" value="HisKA"/>
    <property type="match status" value="1"/>
</dbReference>
<dbReference type="Gene3D" id="6.10.340.10">
    <property type="match status" value="1"/>
</dbReference>
<proteinExistence type="predicted"/>
<gene>
    <name evidence="11" type="ORF">JJ685_17360</name>
</gene>
<dbReference type="PRINTS" id="PR00344">
    <property type="entry name" value="BCTRLSENSOR"/>
</dbReference>
<keyword evidence="8" id="KW-1133">Transmembrane helix</keyword>
<evidence type="ECO:0000256" key="2">
    <source>
        <dbReference type="ARBA" id="ARBA00004370"/>
    </source>
</evidence>
<keyword evidence="12" id="KW-1185">Reference proteome</keyword>
<reference evidence="11 12" key="1">
    <citation type="journal article" date="2017" name="Int. J. Syst. Evol. Microbiol.">
        <title>Ramlibacter monticola sp. nov., isolated from forest soil.</title>
        <authorList>
            <person name="Chaudhary D.K."/>
            <person name="Kim J."/>
        </authorList>
    </citation>
    <scope>NUCLEOTIDE SEQUENCE [LARGE SCALE GENOMIC DNA]</scope>
    <source>
        <strain evidence="11 12">KACC 19175</strain>
    </source>
</reference>
<dbReference type="CDD" id="cd00075">
    <property type="entry name" value="HATPase"/>
    <property type="match status" value="1"/>
</dbReference>